<dbReference type="AlphaFoldDB" id="A0A3S0CTU3"/>
<reference evidence="6 7" key="1">
    <citation type="submission" date="2018-12" db="EMBL/GenBank/DDBJ databases">
        <title>Bacillus ochoae sp. nov., Paenibacillus whitsoniae sp. nov., Paenibacillus spiritus sp. nov. Isolated from the Mars Exploration Rover during spacecraft assembly.</title>
        <authorList>
            <person name="Seuylemezian A."/>
            <person name="Vaishampayan P."/>
        </authorList>
    </citation>
    <scope>NUCLEOTIDE SEQUENCE [LARGE SCALE GENOMIC DNA]</scope>
    <source>
        <strain evidence="6 7">MER 54</strain>
    </source>
</reference>
<feature type="region of interest" description="Disordered" evidence="3">
    <location>
        <begin position="178"/>
        <end position="328"/>
    </location>
</feature>
<keyword evidence="4" id="KW-0812">Transmembrane</keyword>
<proteinExistence type="inferred from homology"/>
<keyword evidence="4" id="KW-0472">Membrane</keyword>
<evidence type="ECO:0000259" key="5">
    <source>
        <dbReference type="Pfam" id="PF13490"/>
    </source>
</evidence>
<evidence type="ECO:0000256" key="3">
    <source>
        <dbReference type="SAM" id="MobiDB-lite"/>
    </source>
</evidence>
<protein>
    <recommendedName>
        <fullName evidence="2">Anti-sigma-W factor RsiW</fullName>
    </recommendedName>
</protein>
<evidence type="ECO:0000256" key="2">
    <source>
        <dbReference type="ARBA" id="ARBA00024438"/>
    </source>
</evidence>
<keyword evidence="4" id="KW-1133">Transmembrane helix</keyword>
<feature type="transmembrane region" description="Helical" evidence="4">
    <location>
        <begin position="119"/>
        <end position="139"/>
    </location>
</feature>
<dbReference type="Proteomes" id="UP000276128">
    <property type="component" value="Unassembled WGS sequence"/>
</dbReference>
<dbReference type="InterPro" id="IPR027383">
    <property type="entry name" value="Znf_put"/>
</dbReference>
<name>A0A3S0CTU3_9BACL</name>
<sequence length="423" mass="44248">MNCQEVMIYMQRQLDGDLDSQEEDEMHAHLMDCLACAQMFERLQRLSDELSQLPKVTPPFSLVDAILPQIEEIDRAAVRNGGDAASLSSLSAPAAIRPAAEVPTPSRKPSWQQRYREQFSWKIAGGVVAAGLILGFFAFNMQHPVLDNADGLLPMKSSAESKQMSTESSAVTGLANDQAPKAQAAAGATSDAVPPTTEPAAQSSSAPTEGATTGGGAAAGSSGSVLQEKPDAKLEQPTTLVGPVNKGEAMAISPSPTAPERMKKPSETAPAAADKGSSAAALSTPAATPSETPAPTSTADTQAPAPSAKDAEAQRKNSLAPNTGDSADRGFAPNAGLFSIAAANVLQSTSGIYAAAIEGRHVVIRNSAAHDVVFTSKLEWQPGDQIMLLEWSGDEKFFYQVQSQGGALQMLMIDLKEMKESVK</sequence>
<accession>A0A3S0CTU3</accession>
<evidence type="ECO:0000313" key="6">
    <source>
        <dbReference type="EMBL" id="RTE08512.1"/>
    </source>
</evidence>
<dbReference type="EMBL" id="RXHU01000049">
    <property type="protein sequence ID" value="RTE08512.1"/>
    <property type="molecule type" value="Genomic_DNA"/>
</dbReference>
<dbReference type="InterPro" id="IPR041916">
    <property type="entry name" value="Anti_sigma_zinc_sf"/>
</dbReference>
<dbReference type="RefSeq" id="WP_126142412.1">
    <property type="nucleotide sequence ID" value="NZ_RXHU01000049.1"/>
</dbReference>
<evidence type="ECO:0000256" key="4">
    <source>
        <dbReference type="SAM" id="Phobius"/>
    </source>
</evidence>
<organism evidence="6 7">
    <name type="scientific">Paenibacillus whitsoniae</name>
    <dbReference type="NCBI Taxonomy" id="2496558"/>
    <lineage>
        <taxon>Bacteria</taxon>
        <taxon>Bacillati</taxon>
        <taxon>Bacillota</taxon>
        <taxon>Bacilli</taxon>
        <taxon>Bacillales</taxon>
        <taxon>Paenibacillaceae</taxon>
        <taxon>Paenibacillus</taxon>
    </lineage>
</organism>
<dbReference type="Gene3D" id="1.10.10.1320">
    <property type="entry name" value="Anti-sigma factor, zinc-finger domain"/>
    <property type="match status" value="1"/>
</dbReference>
<keyword evidence="7" id="KW-1185">Reference proteome</keyword>
<comment type="similarity">
    <text evidence="1">Belongs to the zinc-associated anti-sigma factor (ZAS) superfamily. Anti-sigma-W factor family.</text>
</comment>
<feature type="domain" description="Putative zinc-finger" evidence="5">
    <location>
        <begin position="3"/>
        <end position="37"/>
    </location>
</feature>
<comment type="caution">
    <text evidence="6">The sequence shown here is derived from an EMBL/GenBank/DDBJ whole genome shotgun (WGS) entry which is preliminary data.</text>
</comment>
<evidence type="ECO:0000256" key="1">
    <source>
        <dbReference type="ARBA" id="ARBA00024353"/>
    </source>
</evidence>
<feature type="compositionally biased region" description="Low complexity" evidence="3">
    <location>
        <begin position="269"/>
        <end position="299"/>
    </location>
</feature>
<feature type="compositionally biased region" description="Low complexity" evidence="3">
    <location>
        <begin position="178"/>
        <end position="188"/>
    </location>
</feature>
<evidence type="ECO:0000313" key="7">
    <source>
        <dbReference type="Proteomes" id="UP000276128"/>
    </source>
</evidence>
<gene>
    <name evidence="6" type="ORF">EJQ19_16900</name>
</gene>
<feature type="compositionally biased region" description="Polar residues" evidence="3">
    <location>
        <begin position="316"/>
        <end position="325"/>
    </location>
</feature>
<dbReference type="OrthoDB" id="2381690at2"/>
<dbReference type="Pfam" id="PF13490">
    <property type="entry name" value="zf-HC2"/>
    <property type="match status" value="1"/>
</dbReference>